<dbReference type="GO" id="GO:0005829">
    <property type="term" value="C:cytosol"/>
    <property type="evidence" value="ECO:0007669"/>
    <property type="project" value="TreeGrafter"/>
</dbReference>
<organism evidence="3 4">
    <name type="scientific">Escallonia herrerae</name>
    <dbReference type="NCBI Taxonomy" id="1293975"/>
    <lineage>
        <taxon>Eukaryota</taxon>
        <taxon>Viridiplantae</taxon>
        <taxon>Streptophyta</taxon>
        <taxon>Embryophyta</taxon>
        <taxon>Tracheophyta</taxon>
        <taxon>Spermatophyta</taxon>
        <taxon>Magnoliopsida</taxon>
        <taxon>eudicotyledons</taxon>
        <taxon>Gunneridae</taxon>
        <taxon>Pentapetalae</taxon>
        <taxon>asterids</taxon>
        <taxon>campanulids</taxon>
        <taxon>Escalloniales</taxon>
        <taxon>Escalloniaceae</taxon>
        <taxon>Escallonia</taxon>
    </lineage>
</organism>
<feature type="compositionally biased region" description="Basic and acidic residues" evidence="1">
    <location>
        <begin position="219"/>
        <end position="228"/>
    </location>
</feature>
<reference evidence="3" key="1">
    <citation type="submission" date="2022-12" db="EMBL/GenBank/DDBJ databases">
        <title>Draft genome assemblies for two species of Escallonia (Escalloniales).</title>
        <authorList>
            <person name="Chanderbali A."/>
            <person name="Dervinis C."/>
            <person name="Anghel I."/>
            <person name="Soltis D."/>
            <person name="Soltis P."/>
            <person name="Zapata F."/>
        </authorList>
    </citation>
    <scope>NUCLEOTIDE SEQUENCE</scope>
    <source>
        <strain evidence="3">UCBG64.0493</strain>
        <tissue evidence="3">Leaf</tissue>
    </source>
</reference>
<keyword evidence="4" id="KW-1185">Reference proteome</keyword>
<dbReference type="InterPro" id="IPR007518">
    <property type="entry name" value="MINDY"/>
</dbReference>
<evidence type="ECO:0000313" key="4">
    <source>
        <dbReference type="Proteomes" id="UP001188597"/>
    </source>
</evidence>
<dbReference type="GO" id="GO:0004843">
    <property type="term" value="F:cysteine-type deubiquitinase activity"/>
    <property type="evidence" value="ECO:0007669"/>
    <property type="project" value="InterPro"/>
</dbReference>
<evidence type="ECO:0000256" key="1">
    <source>
        <dbReference type="SAM" id="MobiDB-lite"/>
    </source>
</evidence>
<evidence type="ECO:0000313" key="3">
    <source>
        <dbReference type="EMBL" id="KAK3019782.1"/>
    </source>
</evidence>
<evidence type="ECO:0000259" key="2">
    <source>
        <dbReference type="Pfam" id="PF04424"/>
    </source>
</evidence>
<feature type="domain" description="MINDY deubiquitinase" evidence="2">
    <location>
        <begin position="14"/>
        <end position="184"/>
    </location>
</feature>
<protein>
    <recommendedName>
        <fullName evidence="2">MINDY deubiquitinase domain-containing protein</fullName>
    </recommendedName>
</protein>
<dbReference type="Pfam" id="PF04424">
    <property type="entry name" value="MINDY_DUB"/>
    <property type="match status" value="1"/>
</dbReference>
<comment type="caution">
    <text evidence="3">The sequence shown here is derived from an EMBL/GenBank/DDBJ whole genome shotgun (WGS) entry which is preliminary data.</text>
</comment>
<dbReference type="AlphaFoldDB" id="A0AA88W2V5"/>
<dbReference type="EMBL" id="JAVXUP010000853">
    <property type="protein sequence ID" value="KAK3019782.1"/>
    <property type="molecule type" value="Genomic_DNA"/>
</dbReference>
<dbReference type="GO" id="GO:0071108">
    <property type="term" value="P:protein K48-linked deubiquitination"/>
    <property type="evidence" value="ECO:0007669"/>
    <property type="project" value="TreeGrafter"/>
</dbReference>
<sequence length="603" mass="66092">MASPSDEPAKELVHKTKVVQFLGRTTPIILQNDNGPCPLLAICNVLLLKNSLNLGSDIPEVSQEKLLSLVAERLIDSNSNVNNKDAGYVENQQQNIADAIDLLPRLATGIDVNIKFRRIDDFEFTRECAIFDLLDIPLYHGWIVDPQDVDTVNAIGSKSYNTLTGELVALETLNLGSENMKKPEEDCVDFAAATTATLGVPSPCLSRGRSFDDSPQSVSDHDQARKGDLEEEAELLRALKLSGAELSPSAADALLADSNGPNPVVTTNESAYLMMTEPVIPLETLERNIDHETQKSCQQEPMSEASIAMSNYCDDLITFETVDVRLASKADQGKPNGHLDCKDCEETVLSKESVKETGVDEIFESKTAFELSGLDPSSAWGSDVGNVQVQYPSTSTSDIHDSEVDQSSCSASDFSCSSTLNAESSSLSGRKQNMDVVEAFTSTADGSEPMYEGEECILESRNATYENREPMYEGEVVLAEQVDKDSRDGYDAGSKDGITSKQDQGYINQPDLVWEKLNEVNGDTLFMTGNFKEFKLENHAQNTWDEQNAMANTADYLASIDNSAQEYSSFKWRGSDLKESELKATKEGLRFKSEKDGKEGFPP</sequence>
<dbReference type="InterPro" id="IPR033979">
    <property type="entry name" value="MINDY_domain"/>
</dbReference>
<gene>
    <name evidence="3" type="ORF">RJ639_003769</name>
</gene>
<dbReference type="GO" id="GO:0016807">
    <property type="term" value="F:cysteine-type carboxypeptidase activity"/>
    <property type="evidence" value="ECO:0007669"/>
    <property type="project" value="TreeGrafter"/>
</dbReference>
<accession>A0AA88W2V5</accession>
<dbReference type="GO" id="GO:0071944">
    <property type="term" value="C:cell periphery"/>
    <property type="evidence" value="ECO:0007669"/>
    <property type="project" value="TreeGrafter"/>
</dbReference>
<dbReference type="Proteomes" id="UP001188597">
    <property type="component" value="Unassembled WGS sequence"/>
</dbReference>
<feature type="region of interest" description="Disordered" evidence="1">
    <location>
        <begin position="204"/>
        <end position="228"/>
    </location>
</feature>
<dbReference type="GO" id="GO:1990380">
    <property type="term" value="F:K48-linked deubiquitinase activity"/>
    <property type="evidence" value="ECO:0007669"/>
    <property type="project" value="InterPro"/>
</dbReference>
<name>A0AA88W2V5_9ASTE</name>
<proteinExistence type="predicted"/>
<dbReference type="PANTHER" id="PTHR18063">
    <property type="entry name" value="NF-E2 INDUCIBLE PROTEIN"/>
    <property type="match status" value="1"/>
</dbReference>
<dbReference type="PANTHER" id="PTHR18063:SF6">
    <property type="entry name" value="UBIQUITIN CARBOXYL-TERMINAL HYDROLASE"/>
    <property type="match status" value="1"/>
</dbReference>